<keyword evidence="16" id="KW-1185">Reference proteome</keyword>
<dbReference type="PRINTS" id="PR00452">
    <property type="entry name" value="SH3DOMAIN"/>
</dbReference>
<dbReference type="Gene3D" id="1.20.5.1940">
    <property type="match status" value="1"/>
</dbReference>
<evidence type="ECO:0000259" key="13">
    <source>
        <dbReference type="PROSITE" id="PS50002"/>
    </source>
</evidence>
<evidence type="ECO:0000256" key="6">
    <source>
        <dbReference type="ARBA" id="ARBA00022443"/>
    </source>
</evidence>
<feature type="compositionally biased region" description="Basic and acidic residues" evidence="12">
    <location>
        <begin position="163"/>
        <end position="174"/>
    </location>
</feature>
<dbReference type="InParanoid" id="A0A316V6B2"/>
<dbReference type="SMART" id="SM00288">
    <property type="entry name" value="VHS"/>
    <property type="match status" value="1"/>
</dbReference>
<dbReference type="PRINTS" id="PR00499">
    <property type="entry name" value="P67PHOX"/>
</dbReference>
<evidence type="ECO:0000256" key="10">
    <source>
        <dbReference type="ARBA" id="ARBA00023136"/>
    </source>
</evidence>
<evidence type="ECO:0000259" key="14">
    <source>
        <dbReference type="PROSITE" id="PS50179"/>
    </source>
</evidence>
<keyword evidence="8" id="KW-0967">Endosome</keyword>
<reference evidence="15 16" key="1">
    <citation type="journal article" date="2018" name="Mol. Biol. Evol.">
        <title>Broad Genomic Sampling Reveals a Smut Pathogenic Ancestry of the Fungal Clade Ustilaginomycotina.</title>
        <authorList>
            <person name="Kijpornyongpan T."/>
            <person name="Mondo S.J."/>
            <person name="Barry K."/>
            <person name="Sandor L."/>
            <person name="Lee J."/>
            <person name="Lipzen A."/>
            <person name="Pangilinan J."/>
            <person name="LaButti K."/>
            <person name="Hainaut M."/>
            <person name="Henrissat B."/>
            <person name="Grigoriev I.V."/>
            <person name="Spatafora J.W."/>
            <person name="Aime M.C."/>
        </authorList>
    </citation>
    <scope>NUCLEOTIDE SEQUENCE [LARGE SCALE GENOMIC DNA]</scope>
    <source>
        <strain evidence="15 16">MCA 3882</strain>
    </source>
</reference>
<dbReference type="Pfam" id="PF00790">
    <property type="entry name" value="VHS"/>
    <property type="match status" value="1"/>
</dbReference>
<dbReference type="PANTHER" id="PTHR45929">
    <property type="entry name" value="JAK PATHWAY SIGNAL TRANSDUCTION ADAPTOR MOLECULE"/>
    <property type="match status" value="1"/>
</dbReference>
<feature type="domain" description="SH3" evidence="13">
    <location>
        <begin position="241"/>
        <end position="300"/>
    </location>
</feature>
<dbReference type="SUPFAM" id="SSF89009">
    <property type="entry name" value="GAT-like domain"/>
    <property type="match status" value="1"/>
</dbReference>
<feature type="non-terminal residue" evidence="15">
    <location>
        <position position="407"/>
    </location>
</feature>
<dbReference type="FunFam" id="2.30.30.40:FF:000072">
    <property type="entry name" value="Unconventional Myosin IB"/>
    <property type="match status" value="1"/>
</dbReference>
<dbReference type="STRING" id="1280837.A0A316V6B2"/>
<dbReference type="PANTHER" id="PTHR45929:SF3">
    <property type="entry name" value="JAK PATHWAY SIGNAL TRANSDUCTION ADAPTOR MOLECULE"/>
    <property type="match status" value="1"/>
</dbReference>
<feature type="region of interest" description="Disordered" evidence="12">
    <location>
        <begin position="142"/>
        <end position="243"/>
    </location>
</feature>
<dbReference type="Gene3D" id="2.30.30.40">
    <property type="entry name" value="SH3 Domains"/>
    <property type="match status" value="1"/>
</dbReference>
<organism evidence="15 16">
    <name type="scientific">Meira miltonrushii</name>
    <dbReference type="NCBI Taxonomy" id="1280837"/>
    <lineage>
        <taxon>Eukaryota</taxon>
        <taxon>Fungi</taxon>
        <taxon>Dikarya</taxon>
        <taxon>Basidiomycota</taxon>
        <taxon>Ustilaginomycotina</taxon>
        <taxon>Exobasidiomycetes</taxon>
        <taxon>Exobasidiales</taxon>
        <taxon>Brachybasidiaceae</taxon>
        <taxon>Meira</taxon>
    </lineage>
</organism>
<keyword evidence="6 11" id="KW-0728">SH3 domain</keyword>
<evidence type="ECO:0000256" key="12">
    <source>
        <dbReference type="SAM" id="MobiDB-lite"/>
    </source>
</evidence>
<gene>
    <name evidence="15" type="ORF">FA14DRAFT_104533</name>
</gene>
<dbReference type="AlphaFoldDB" id="A0A316V6B2"/>
<protein>
    <recommendedName>
        <fullName evidence="4">Class E vacuolar protein-sorting machinery protein HSE1</fullName>
    </recommendedName>
    <alternativeName>
        <fullName evidence="5">Class E vacuolar protein-sorting machinery protein hse1</fullName>
    </alternativeName>
</protein>
<dbReference type="InterPro" id="IPR050670">
    <property type="entry name" value="STAM"/>
</dbReference>
<dbReference type="InterPro" id="IPR004152">
    <property type="entry name" value="GAT_dom"/>
</dbReference>
<dbReference type="InterPro" id="IPR036028">
    <property type="entry name" value="SH3-like_dom_sf"/>
</dbReference>
<dbReference type="PROSITE" id="PS50002">
    <property type="entry name" value="SH3"/>
    <property type="match status" value="1"/>
</dbReference>
<dbReference type="GeneID" id="37017493"/>
<dbReference type="InterPro" id="IPR002014">
    <property type="entry name" value="VHS_dom"/>
</dbReference>
<comment type="function">
    <text evidence="1">Component of the ESCRT-0 complex which is the sorting receptor for ubiquitinated cargo proteins at the multivesicular body (MVB).</text>
</comment>
<evidence type="ECO:0000256" key="8">
    <source>
        <dbReference type="ARBA" id="ARBA00022753"/>
    </source>
</evidence>
<evidence type="ECO:0000256" key="11">
    <source>
        <dbReference type="PROSITE-ProRule" id="PRU00192"/>
    </source>
</evidence>
<evidence type="ECO:0000256" key="5">
    <source>
        <dbReference type="ARBA" id="ARBA00018978"/>
    </source>
</evidence>
<dbReference type="Pfam" id="PF00018">
    <property type="entry name" value="SH3_1"/>
    <property type="match status" value="1"/>
</dbReference>
<proteinExistence type="inferred from homology"/>
<comment type="similarity">
    <text evidence="3">Belongs to the STAM family.</text>
</comment>
<dbReference type="CDD" id="cd11805">
    <property type="entry name" value="SH3_GRB2_like_C"/>
    <property type="match status" value="1"/>
</dbReference>
<dbReference type="SMART" id="SM00326">
    <property type="entry name" value="SH3"/>
    <property type="match status" value="1"/>
</dbReference>
<comment type="subcellular location">
    <subcellularLocation>
        <location evidence="2">Endosome membrane</location>
        <topology evidence="2">Peripheral membrane protein</topology>
        <orientation evidence="2">Cytoplasmic side</orientation>
    </subcellularLocation>
</comment>
<evidence type="ECO:0000313" key="15">
    <source>
        <dbReference type="EMBL" id="PWN33117.1"/>
    </source>
</evidence>
<dbReference type="InterPro" id="IPR003903">
    <property type="entry name" value="UIM_dom"/>
</dbReference>
<dbReference type="GO" id="GO:0043328">
    <property type="term" value="P:protein transport to vacuole involved in ubiquitin-dependent protein catabolic process via the multivesicular body sorting pathway"/>
    <property type="evidence" value="ECO:0007669"/>
    <property type="project" value="TreeGrafter"/>
</dbReference>
<dbReference type="CDD" id="cd21386">
    <property type="entry name" value="GAT_Hse1"/>
    <property type="match status" value="1"/>
</dbReference>
<dbReference type="Pfam" id="PF03127">
    <property type="entry name" value="GAT"/>
    <property type="match status" value="1"/>
</dbReference>
<dbReference type="InterPro" id="IPR001452">
    <property type="entry name" value="SH3_domain"/>
</dbReference>
<dbReference type="GO" id="GO:0033565">
    <property type="term" value="C:ESCRT-0 complex"/>
    <property type="evidence" value="ECO:0007669"/>
    <property type="project" value="TreeGrafter"/>
</dbReference>
<evidence type="ECO:0000256" key="1">
    <source>
        <dbReference type="ARBA" id="ARBA00002654"/>
    </source>
</evidence>
<dbReference type="PROSITE" id="PS50330">
    <property type="entry name" value="UIM"/>
    <property type="match status" value="1"/>
</dbReference>
<feature type="compositionally biased region" description="Low complexity" evidence="12">
    <location>
        <begin position="189"/>
        <end position="205"/>
    </location>
</feature>
<feature type="domain" description="VHS" evidence="14">
    <location>
        <begin position="15"/>
        <end position="145"/>
    </location>
</feature>
<dbReference type="SUPFAM" id="SSF48464">
    <property type="entry name" value="ENTH/VHS domain"/>
    <property type="match status" value="1"/>
</dbReference>
<dbReference type="GO" id="GO:0010008">
    <property type="term" value="C:endosome membrane"/>
    <property type="evidence" value="ECO:0007669"/>
    <property type="project" value="UniProtKB-SubCell"/>
</dbReference>
<dbReference type="GO" id="GO:0043130">
    <property type="term" value="F:ubiquitin binding"/>
    <property type="evidence" value="ECO:0007669"/>
    <property type="project" value="InterPro"/>
</dbReference>
<dbReference type="InterPro" id="IPR008942">
    <property type="entry name" value="ENTH_VHS"/>
</dbReference>
<dbReference type="Proteomes" id="UP000245771">
    <property type="component" value="Unassembled WGS sequence"/>
</dbReference>
<evidence type="ECO:0000256" key="9">
    <source>
        <dbReference type="ARBA" id="ARBA00022927"/>
    </source>
</evidence>
<dbReference type="OrthoDB" id="10255964at2759"/>
<dbReference type="FunCoup" id="A0A316V6B2">
    <property type="interactions" value="180"/>
</dbReference>
<name>A0A316V6B2_9BASI</name>
<dbReference type="Gene3D" id="1.25.40.90">
    <property type="match status" value="1"/>
</dbReference>
<evidence type="ECO:0000256" key="2">
    <source>
        <dbReference type="ARBA" id="ARBA00004125"/>
    </source>
</evidence>
<keyword evidence="9" id="KW-0653">Protein transport</keyword>
<dbReference type="RefSeq" id="XP_025353419.1">
    <property type="nucleotide sequence ID" value="XM_025495712.1"/>
</dbReference>
<feature type="compositionally biased region" description="Low complexity" evidence="12">
    <location>
        <begin position="231"/>
        <end position="243"/>
    </location>
</feature>
<sequence length="407" mass="45633">MFKAANPFDEIVAKATDENLTSENWQLNLDVCDKVSNEGENGARNCVAAILKRLVHRNANVQLYALTLSDALSKNSGIIAHRELASRSFCQTVQRIILDRNTHITVKKKATSLIKQWSQEWGQDETLGIVRETMEVLRNQGVSFQDEDQKNEPAPIEPSSEQLRAEDEELRRVLELSLQDQGGRGTNFQSSYNDSAQASSSSTAQPYKANNAATSSAGNVNKSLPDPSHSQMPANQQPQAPAASRVRALYDFAPSEEGELAFQKGDVIRILDSVYEHWWRGELRGEAGIFPVNYVELLPDPTPADIQREAELEAHIFAQANDIDRLLSKLRGLDPSRDNLADDDELQELYQSSLTMRPKIVKLIDRYNLKVTELRTMNDKFVRARATFDAMMEQNVNRYPNAGANSQ</sequence>
<dbReference type="SUPFAM" id="SSF50044">
    <property type="entry name" value="SH3-domain"/>
    <property type="match status" value="1"/>
</dbReference>
<dbReference type="PROSITE" id="PS50179">
    <property type="entry name" value="VHS"/>
    <property type="match status" value="1"/>
</dbReference>
<evidence type="ECO:0000256" key="4">
    <source>
        <dbReference type="ARBA" id="ARBA00017923"/>
    </source>
</evidence>
<accession>A0A316V6B2</accession>
<keyword evidence="10" id="KW-0472">Membrane</keyword>
<dbReference type="CDD" id="cd16978">
    <property type="entry name" value="VHS_HSE1"/>
    <property type="match status" value="1"/>
</dbReference>
<feature type="compositionally biased region" description="Polar residues" evidence="12">
    <location>
        <begin position="211"/>
        <end position="222"/>
    </location>
</feature>
<evidence type="ECO:0000256" key="7">
    <source>
        <dbReference type="ARBA" id="ARBA00022448"/>
    </source>
</evidence>
<dbReference type="EMBL" id="KZ819605">
    <property type="protein sequence ID" value="PWN33117.1"/>
    <property type="molecule type" value="Genomic_DNA"/>
</dbReference>
<dbReference type="GO" id="GO:0035091">
    <property type="term" value="F:phosphatidylinositol binding"/>
    <property type="evidence" value="ECO:0007669"/>
    <property type="project" value="InterPro"/>
</dbReference>
<keyword evidence="7" id="KW-0813">Transport</keyword>
<evidence type="ECO:0000313" key="16">
    <source>
        <dbReference type="Proteomes" id="UP000245771"/>
    </source>
</evidence>
<evidence type="ECO:0000256" key="3">
    <source>
        <dbReference type="ARBA" id="ARBA00009666"/>
    </source>
</evidence>